<reference evidence="4" key="2">
    <citation type="submission" date="2019-10" db="EMBL/GenBank/DDBJ databases">
        <title>A de novo genome assembly of a pear dwarfing rootstock.</title>
        <authorList>
            <person name="Wang F."/>
            <person name="Wang J."/>
            <person name="Li S."/>
            <person name="Zhang Y."/>
            <person name="Fang M."/>
            <person name="Ma L."/>
            <person name="Zhao Y."/>
            <person name="Jiang S."/>
        </authorList>
    </citation>
    <scope>NUCLEOTIDE SEQUENCE [LARGE SCALE GENOMIC DNA]</scope>
</reference>
<dbReference type="Pfam" id="PF02704">
    <property type="entry name" value="GASA"/>
    <property type="match status" value="1"/>
</dbReference>
<accession>A0A5N5HRU0</accession>
<evidence type="ECO:0000313" key="3">
    <source>
        <dbReference type="EMBL" id="KAB2628240.1"/>
    </source>
</evidence>
<evidence type="ECO:0000256" key="1">
    <source>
        <dbReference type="ARBA" id="ARBA00010582"/>
    </source>
</evidence>
<keyword evidence="4" id="KW-1185">Reference proteome</keyword>
<comment type="similarity">
    <text evidence="1">Belongs to the GASA family.</text>
</comment>
<feature type="chain" id="PRO_5024277673" evidence="2">
    <location>
        <begin position="24"/>
        <end position="102"/>
    </location>
</feature>
<dbReference type="AlphaFoldDB" id="A0A5N5HRU0"/>
<dbReference type="InterPro" id="IPR003854">
    <property type="entry name" value="GASA"/>
</dbReference>
<dbReference type="OrthoDB" id="1177056at2759"/>
<reference evidence="3 4" key="1">
    <citation type="submission" date="2019-09" db="EMBL/GenBank/DDBJ databases">
        <authorList>
            <person name="Ou C."/>
        </authorList>
    </citation>
    <scope>NUCLEOTIDE SEQUENCE [LARGE SCALE GENOMIC DNA]</scope>
    <source>
        <strain evidence="3">S2</strain>
        <tissue evidence="3">Leaf</tissue>
    </source>
</reference>
<dbReference type="PANTHER" id="PTHR23201">
    <property type="entry name" value="EXTENSIN, PROLINE-RICH PROTEIN"/>
    <property type="match status" value="1"/>
</dbReference>
<proteinExistence type="inferred from homology"/>
<keyword evidence="2" id="KW-0732">Signal</keyword>
<dbReference type="EMBL" id="SMOL01000148">
    <property type="protein sequence ID" value="KAB2628240.1"/>
    <property type="molecule type" value="Genomic_DNA"/>
</dbReference>
<sequence>MMLKVPIAHVLVSLLVLHLAADSNETGDAFQVATTFAANPPPQPKIACVVRCSKSLRPNLCHRACGTCCTRCNCVPPDTFNNYDVCPCYRDMTTREGKHKCP</sequence>
<name>A0A5N5HRU0_9ROSA</name>
<evidence type="ECO:0000313" key="4">
    <source>
        <dbReference type="Proteomes" id="UP000327157"/>
    </source>
</evidence>
<dbReference type="PANTHER" id="PTHR23201:SF12">
    <property type="entry name" value="OS05G0432200 PROTEIN"/>
    <property type="match status" value="1"/>
</dbReference>
<gene>
    <name evidence="3" type="ORF">D8674_033035</name>
</gene>
<evidence type="ECO:0000256" key="2">
    <source>
        <dbReference type="SAM" id="SignalP"/>
    </source>
</evidence>
<dbReference type="Proteomes" id="UP000327157">
    <property type="component" value="Chromosome 8"/>
</dbReference>
<reference evidence="3 4" key="3">
    <citation type="submission" date="2019-11" db="EMBL/GenBank/DDBJ databases">
        <title>A de novo genome assembly of a pear dwarfing rootstock.</title>
        <authorList>
            <person name="Wang F."/>
            <person name="Wang J."/>
            <person name="Li S."/>
            <person name="Zhang Y."/>
            <person name="Fang M."/>
            <person name="Ma L."/>
            <person name="Zhao Y."/>
            <person name="Jiang S."/>
        </authorList>
    </citation>
    <scope>NUCLEOTIDE SEQUENCE [LARGE SCALE GENOMIC DNA]</scope>
    <source>
        <strain evidence="3">S2</strain>
        <tissue evidence="3">Leaf</tissue>
    </source>
</reference>
<feature type="signal peptide" evidence="2">
    <location>
        <begin position="1"/>
        <end position="23"/>
    </location>
</feature>
<organism evidence="3 4">
    <name type="scientific">Pyrus ussuriensis x Pyrus communis</name>
    <dbReference type="NCBI Taxonomy" id="2448454"/>
    <lineage>
        <taxon>Eukaryota</taxon>
        <taxon>Viridiplantae</taxon>
        <taxon>Streptophyta</taxon>
        <taxon>Embryophyta</taxon>
        <taxon>Tracheophyta</taxon>
        <taxon>Spermatophyta</taxon>
        <taxon>Magnoliopsida</taxon>
        <taxon>eudicotyledons</taxon>
        <taxon>Gunneridae</taxon>
        <taxon>Pentapetalae</taxon>
        <taxon>rosids</taxon>
        <taxon>fabids</taxon>
        <taxon>Rosales</taxon>
        <taxon>Rosaceae</taxon>
        <taxon>Amygdaloideae</taxon>
        <taxon>Maleae</taxon>
        <taxon>Pyrus</taxon>
    </lineage>
</organism>
<protein>
    <submittedName>
        <fullName evidence="3">Gibberellin-regulated protein 11-like</fullName>
    </submittedName>
</protein>
<comment type="caution">
    <text evidence="3">The sequence shown here is derived from an EMBL/GenBank/DDBJ whole genome shotgun (WGS) entry which is preliminary data.</text>
</comment>